<gene>
    <name evidence="2" type="ORF">ETX26_13610</name>
</gene>
<dbReference type="Pfam" id="PF09550">
    <property type="entry name" value="Phage_TAC_6"/>
    <property type="match status" value="1"/>
</dbReference>
<dbReference type="OrthoDB" id="7582980at2"/>
<dbReference type="EMBL" id="SDPV01000002">
    <property type="protein sequence ID" value="RXZ64881.1"/>
    <property type="molecule type" value="Genomic_DNA"/>
</dbReference>
<dbReference type="AlphaFoldDB" id="A0A4Q2KNS8"/>
<proteinExistence type="predicted"/>
<organism evidence="2 3">
    <name type="scientific">Pelagerythrobacter rhizovicinus</name>
    <dbReference type="NCBI Taxonomy" id="2268576"/>
    <lineage>
        <taxon>Bacteria</taxon>
        <taxon>Pseudomonadati</taxon>
        <taxon>Pseudomonadota</taxon>
        <taxon>Alphaproteobacteria</taxon>
        <taxon>Sphingomonadales</taxon>
        <taxon>Erythrobacteraceae</taxon>
        <taxon>Pelagerythrobacter</taxon>
    </lineage>
</organism>
<sequence>MGDLSPSRPREGRETWACEASTSRSGVGLGEALNDIGPTPDPSRKREGGRFGAASLPLAAVAAQALGWRPEEFWRATPAELAASLADPAGQPAVPTRTEIERMLERETNG</sequence>
<dbReference type="RefSeq" id="WP_129525187.1">
    <property type="nucleotide sequence ID" value="NZ_SDPV01000002.1"/>
</dbReference>
<dbReference type="Proteomes" id="UP000293623">
    <property type="component" value="Unassembled WGS sequence"/>
</dbReference>
<evidence type="ECO:0000313" key="3">
    <source>
        <dbReference type="Proteomes" id="UP000293623"/>
    </source>
</evidence>
<comment type="caution">
    <text evidence="2">The sequence shown here is derived from an EMBL/GenBank/DDBJ whole genome shotgun (WGS) entry which is preliminary data.</text>
</comment>
<evidence type="ECO:0000313" key="2">
    <source>
        <dbReference type="EMBL" id="RXZ64881.1"/>
    </source>
</evidence>
<name>A0A4Q2KNS8_9SPHN</name>
<feature type="region of interest" description="Disordered" evidence="1">
    <location>
        <begin position="1"/>
        <end position="51"/>
    </location>
</feature>
<reference evidence="2 3" key="1">
    <citation type="submission" date="2019-01" db="EMBL/GenBank/DDBJ databases">
        <title>Altererythrobacter rhizovicinus sp. nov., isolated from the rhizosphere soil of Haloxylon ammodendron.</title>
        <authorList>
            <person name="Li H.-P."/>
            <person name="Gou J.-Y."/>
            <person name="Yao D."/>
            <person name="Han Q.-Q."/>
            <person name="Shao K.-Z."/>
            <person name="Zhao Q."/>
            <person name="Zhang J.-L."/>
        </authorList>
    </citation>
    <scope>NUCLEOTIDE SEQUENCE [LARGE SCALE GENOMIC DNA]</scope>
    <source>
        <strain evidence="2 3">AY-3R</strain>
    </source>
</reference>
<keyword evidence="3" id="KW-1185">Reference proteome</keyword>
<dbReference type="InterPro" id="IPR019056">
    <property type="entry name" value="Phage_TAC_6"/>
</dbReference>
<evidence type="ECO:0000256" key="1">
    <source>
        <dbReference type="SAM" id="MobiDB-lite"/>
    </source>
</evidence>
<accession>A0A4Q2KNS8</accession>
<protein>
    <submittedName>
        <fullName evidence="2">Phage tail assembly chaperone</fullName>
    </submittedName>
</protein>